<dbReference type="SUPFAM" id="SSF52096">
    <property type="entry name" value="ClpP/crotonase"/>
    <property type="match status" value="1"/>
</dbReference>
<protein>
    <submittedName>
        <fullName evidence="2">Enoyl-CoA hydratase/isomerase family protein</fullName>
    </submittedName>
</protein>
<dbReference type="Pfam" id="PF00378">
    <property type="entry name" value="ECH_1"/>
    <property type="match status" value="1"/>
</dbReference>
<gene>
    <name evidence="2" type="ORF">K7G82_18735</name>
</gene>
<dbReference type="Gene3D" id="3.90.226.10">
    <property type="entry name" value="2-enoyl-CoA Hydratase, Chain A, domain 1"/>
    <property type="match status" value="1"/>
</dbReference>
<dbReference type="InterPro" id="IPR001753">
    <property type="entry name" value="Enoyl-CoA_hydra/iso"/>
</dbReference>
<keyword evidence="3" id="KW-1185">Reference proteome</keyword>
<comment type="caution">
    <text evidence="2">The sequence shown here is derived from an EMBL/GenBank/DDBJ whole genome shotgun (WGS) entry which is preliminary data.</text>
</comment>
<reference evidence="2 3" key="1">
    <citation type="submission" date="2021-08" db="EMBL/GenBank/DDBJ databases">
        <authorList>
            <person name="Tuo L."/>
        </authorList>
    </citation>
    <scope>NUCLEOTIDE SEQUENCE [LARGE SCALE GENOMIC DNA]</scope>
    <source>
        <strain evidence="2 3">JCM 31229</strain>
    </source>
</reference>
<evidence type="ECO:0000313" key="3">
    <source>
        <dbReference type="Proteomes" id="UP000706039"/>
    </source>
</evidence>
<comment type="similarity">
    <text evidence="1">Belongs to the enoyl-CoA hydratase/isomerase family.</text>
</comment>
<accession>A0ABS7PSN3</accession>
<name>A0ABS7PSN3_9SPHN</name>
<dbReference type="PANTHER" id="PTHR43459:SF1">
    <property type="entry name" value="EG:BACN32G11.4 PROTEIN"/>
    <property type="match status" value="1"/>
</dbReference>
<dbReference type="Gene3D" id="1.10.12.10">
    <property type="entry name" value="Lyase 2-enoyl-coa Hydratase, Chain A, domain 2"/>
    <property type="match status" value="1"/>
</dbReference>
<dbReference type="RefSeq" id="WP_222991417.1">
    <property type="nucleotide sequence ID" value="NZ_JAINVV010000008.1"/>
</dbReference>
<evidence type="ECO:0000256" key="1">
    <source>
        <dbReference type="ARBA" id="ARBA00005254"/>
    </source>
</evidence>
<dbReference type="InterPro" id="IPR014748">
    <property type="entry name" value="Enoyl-CoA_hydra_C"/>
</dbReference>
<organism evidence="2 3">
    <name type="scientific">Sphingomonas colocasiae</name>
    <dbReference type="NCBI Taxonomy" id="1848973"/>
    <lineage>
        <taxon>Bacteria</taxon>
        <taxon>Pseudomonadati</taxon>
        <taxon>Pseudomonadota</taxon>
        <taxon>Alphaproteobacteria</taxon>
        <taxon>Sphingomonadales</taxon>
        <taxon>Sphingomonadaceae</taxon>
        <taxon>Sphingomonas</taxon>
    </lineage>
</organism>
<dbReference type="CDD" id="cd06558">
    <property type="entry name" value="crotonase-like"/>
    <property type="match status" value="1"/>
</dbReference>
<dbReference type="InterPro" id="IPR029045">
    <property type="entry name" value="ClpP/crotonase-like_dom_sf"/>
</dbReference>
<dbReference type="PANTHER" id="PTHR43459">
    <property type="entry name" value="ENOYL-COA HYDRATASE"/>
    <property type="match status" value="1"/>
</dbReference>
<sequence>MTAYRTIRIDHDGAVATITLNDPGTLNAASFAMTLEITAALEAAVRDGARAIIVTGAGRGFCSGANLGADLDPHQPGYDAGAALDTHYAPLMRTIRDLDVPLVTAVNGAAAGIGCSIALAGDIVLAAETSYFLQAFRRIGLVPDGGSAYLLAHAAGRTRAMEMMLLGEKLPAARALEWGLVTRVLPADALMEEAWRIAADLASGPTLALRGIRQQCWRATETGFDEMLAIERRQQRDAGRTADHREGIAAFLGKRPAVFTGT</sequence>
<evidence type="ECO:0000313" key="2">
    <source>
        <dbReference type="EMBL" id="MBY8824348.1"/>
    </source>
</evidence>
<proteinExistence type="inferred from homology"/>
<dbReference type="Proteomes" id="UP000706039">
    <property type="component" value="Unassembled WGS sequence"/>
</dbReference>
<dbReference type="EMBL" id="JAINVV010000008">
    <property type="protein sequence ID" value="MBY8824348.1"/>
    <property type="molecule type" value="Genomic_DNA"/>
</dbReference>